<dbReference type="RefSeq" id="WP_184577482.1">
    <property type="nucleotide sequence ID" value="NZ_JACHJT010000001.1"/>
</dbReference>
<name>A0A7W7RG75_9ACTN</name>
<proteinExistence type="predicted"/>
<gene>
    <name evidence="1" type="ORF">F4561_002210</name>
</gene>
<comment type="caution">
    <text evidence="1">The sequence shown here is derived from an EMBL/GenBank/DDBJ whole genome shotgun (WGS) entry which is preliminary data.</text>
</comment>
<organism evidence="1 2">
    <name type="scientific">Lipingzhangella halophila</name>
    <dbReference type="NCBI Taxonomy" id="1783352"/>
    <lineage>
        <taxon>Bacteria</taxon>
        <taxon>Bacillati</taxon>
        <taxon>Actinomycetota</taxon>
        <taxon>Actinomycetes</taxon>
        <taxon>Streptosporangiales</taxon>
        <taxon>Nocardiopsidaceae</taxon>
        <taxon>Lipingzhangella</taxon>
    </lineage>
</organism>
<sequence>MSEPTERADLSVPQAQQHTIRVLATLLAVPGLPAASWTISSVLPHELQGMLPRGSCIGLQAWAEAFGARVDWQRHDGDYPEARFLVNGVDVFVWTSLEPDTHQ</sequence>
<evidence type="ECO:0000313" key="2">
    <source>
        <dbReference type="Proteomes" id="UP000523007"/>
    </source>
</evidence>
<dbReference type="AlphaFoldDB" id="A0A7W7RG75"/>
<keyword evidence="2" id="KW-1185">Reference proteome</keyword>
<dbReference type="EMBL" id="JACHJT010000001">
    <property type="protein sequence ID" value="MBB4931390.1"/>
    <property type="molecule type" value="Genomic_DNA"/>
</dbReference>
<dbReference type="Proteomes" id="UP000523007">
    <property type="component" value="Unassembled WGS sequence"/>
</dbReference>
<evidence type="ECO:0000313" key="1">
    <source>
        <dbReference type="EMBL" id="MBB4931390.1"/>
    </source>
</evidence>
<accession>A0A7W7RG75</accession>
<protein>
    <submittedName>
        <fullName evidence="1">Uncharacterized protein</fullName>
    </submittedName>
</protein>
<reference evidence="1 2" key="1">
    <citation type="submission" date="2020-08" db="EMBL/GenBank/DDBJ databases">
        <title>Sequencing the genomes of 1000 actinobacteria strains.</title>
        <authorList>
            <person name="Klenk H.-P."/>
        </authorList>
    </citation>
    <scope>NUCLEOTIDE SEQUENCE [LARGE SCALE GENOMIC DNA]</scope>
    <source>
        <strain evidence="1 2">DSM 102030</strain>
    </source>
</reference>